<reference evidence="1 2" key="1">
    <citation type="journal article" date="2018" name="Genome Biol. Evol.">
        <title>Multiple Roots of Fruiting Body Formation in Amoebozoa.</title>
        <authorList>
            <person name="Hillmann F."/>
            <person name="Forbes G."/>
            <person name="Novohradska S."/>
            <person name="Ferling I."/>
            <person name="Riege K."/>
            <person name="Groth M."/>
            <person name="Westermann M."/>
            <person name="Marz M."/>
            <person name="Spaller T."/>
            <person name="Winckler T."/>
            <person name="Schaap P."/>
            <person name="Glockner G."/>
        </authorList>
    </citation>
    <scope>NUCLEOTIDE SEQUENCE [LARGE SCALE GENOMIC DNA]</scope>
    <source>
        <strain evidence="1 2">Jena</strain>
    </source>
</reference>
<keyword evidence="2" id="KW-1185">Reference proteome</keyword>
<comment type="caution">
    <text evidence="1">The sequence shown here is derived from an EMBL/GenBank/DDBJ whole genome shotgun (WGS) entry which is preliminary data.</text>
</comment>
<dbReference type="InParanoid" id="A0A2P6N1C4"/>
<proteinExistence type="predicted"/>
<dbReference type="EMBL" id="MDYQ01000255">
    <property type="protein sequence ID" value="PRP77768.1"/>
    <property type="molecule type" value="Genomic_DNA"/>
</dbReference>
<evidence type="ECO:0000313" key="2">
    <source>
        <dbReference type="Proteomes" id="UP000241769"/>
    </source>
</evidence>
<accession>A0A2P6N1C4</accession>
<organism evidence="1 2">
    <name type="scientific">Planoprotostelium fungivorum</name>
    <dbReference type="NCBI Taxonomy" id="1890364"/>
    <lineage>
        <taxon>Eukaryota</taxon>
        <taxon>Amoebozoa</taxon>
        <taxon>Evosea</taxon>
        <taxon>Variosea</taxon>
        <taxon>Cavosteliida</taxon>
        <taxon>Cavosteliaceae</taxon>
        <taxon>Planoprotostelium</taxon>
    </lineage>
</organism>
<evidence type="ECO:0000313" key="1">
    <source>
        <dbReference type="EMBL" id="PRP77768.1"/>
    </source>
</evidence>
<dbReference type="AlphaFoldDB" id="A0A2P6N1C4"/>
<gene>
    <name evidence="1" type="ORF">PROFUN_14129</name>
</gene>
<protein>
    <submittedName>
        <fullName evidence="1">Uncharacterized protein</fullName>
    </submittedName>
</protein>
<sequence>MFTRGVRPVSFAIRRPLVLQTSQINRCSPRSHMTIQNRSYATIVDDQERPDPMRFLPIFKHLKKTAKRPNFWYHAKILQVEKERNDTHLMELLFNEMLHWKIRPQYTTHVYMMKHFLKLNQPEKAQEYYTTFEEHSYELTEEDYAFFNQQGLQVKMP</sequence>
<name>A0A2P6N1C4_9EUKA</name>
<dbReference type="Proteomes" id="UP000241769">
    <property type="component" value="Unassembled WGS sequence"/>
</dbReference>